<keyword evidence="5" id="KW-0964">Secreted</keyword>
<dbReference type="InterPro" id="IPR049119">
    <property type="entry name" value="FlgK_D2-like"/>
</dbReference>
<dbReference type="PANTHER" id="PTHR30033:SF1">
    <property type="entry name" value="FLAGELLAR HOOK-ASSOCIATED PROTEIN 1"/>
    <property type="match status" value="1"/>
</dbReference>
<keyword evidence="12" id="KW-0282">Flagellum</keyword>
<dbReference type="Pfam" id="PF06429">
    <property type="entry name" value="Flg_bbr_C"/>
    <property type="match status" value="1"/>
</dbReference>
<evidence type="ECO:0000256" key="5">
    <source>
        <dbReference type="ARBA" id="ARBA00022525"/>
    </source>
</evidence>
<name>A0A3N4USQ6_9BURK</name>
<dbReference type="Pfam" id="PF22638">
    <property type="entry name" value="FlgK_D1"/>
    <property type="match status" value="1"/>
</dbReference>
<keyword evidence="6" id="KW-0975">Bacterial flagellum</keyword>
<dbReference type="PROSITE" id="PS00588">
    <property type="entry name" value="FLAGELLA_BB_ROD"/>
    <property type="match status" value="1"/>
</dbReference>
<feature type="domain" description="Flagellar basal body rod protein N-terminal" evidence="8">
    <location>
        <begin position="10"/>
        <end position="37"/>
    </location>
</feature>
<feature type="domain" description="Flagellar hook-associated protein FlgK helical" evidence="11">
    <location>
        <begin position="101"/>
        <end position="325"/>
    </location>
</feature>
<evidence type="ECO:0000256" key="6">
    <source>
        <dbReference type="ARBA" id="ARBA00023143"/>
    </source>
</evidence>
<feature type="domain" description="Flagellar basal-body/hook protein C-terminal" evidence="9">
    <location>
        <begin position="629"/>
        <end position="666"/>
    </location>
</feature>
<dbReference type="GO" id="GO:0005576">
    <property type="term" value="C:extracellular region"/>
    <property type="evidence" value="ECO:0007669"/>
    <property type="project" value="UniProtKB-SubCell"/>
</dbReference>
<evidence type="ECO:0000313" key="13">
    <source>
        <dbReference type="Proteomes" id="UP000272193"/>
    </source>
</evidence>
<dbReference type="Proteomes" id="UP000272193">
    <property type="component" value="Unassembled WGS sequence"/>
</dbReference>
<evidence type="ECO:0000259" key="11">
    <source>
        <dbReference type="Pfam" id="PF22638"/>
    </source>
</evidence>
<dbReference type="SUPFAM" id="SSF64518">
    <property type="entry name" value="Phase 1 flagellin"/>
    <property type="match status" value="2"/>
</dbReference>
<protein>
    <recommendedName>
        <fullName evidence="4">Flagellar hook-associated protein 1</fullName>
    </recommendedName>
</protein>
<dbReference type="PANTHER" id="PTHR30033">
    <property type="entry name" value="FLAGELLAR HOOK-ASSOCIATED PROTEIN 1"/>
    <property type="match status" value="1"/>
</dbReference>
<dbReference type="GO" id="GO:0005198">
    <property type="term" value="F:structural molecule activity"/>
    <property type="evidence" value="ECO:0007669"/>
    <property type="project" value="InterPro"/>
</dbReference>
<dbReference type="InterPro" id="IPR053927">
    <property type="entry name" value="FlgK_helical"/>
</dbReference>
<accession>A0A3N4USQ6</accession>
<keyword evidence="12" id="KW-0969">Cilium</keyword>
<gene>
    <name evidence="12" type="ORF">EDC62_1033</name>
</gene>
<evidence type="ECO:0000256" key="2">
    <source>
        <dbReference type="ARBA" id="ARBA00004613"/>
    </source>
</evidence>
<organism evidence="12 13">
    <name type="scientific">Tibeticola sediminis</name>
    <dbReference type="NCBI Taxonomy" id="1917811"/>
    <lineage>
        <taxon>Bacteria</taxon>
        <taxon>Pseudomonadati</taxon>
        <taxon>Pseudomonadota</taxon>
        <taxon>Betaproteobacteria</taxon>
        <taxon>Burkholderiales</taxon>
        <taxon>Comamonadaceae</taxon>
        <taxon>Tibeticola</taxon>
    </lineage>
</organism>
<feature type="coiled-coil region" evidence="7">
    <location>
        <begin position="159"/>
        <end position="193"/>
    </location>
</feature>
<evidence type="ECO:0000256" key="7">
    <source>
        <dbReference type="SAM" id="Coils"/>
    </source>
</evidence>
<keyword evidence="13" id="KW-1185">Reference proteome</keyword>
<keyword evidence="12" id="KW-0966">Cell projection</keyword>
<comment type="subcellular location">
    <subcellularLocation>
        <location evidence="1">Bacterial flagellum</location>
    </subcellularLocation>
    <subcellularLocation>
        <location evidence="2">Secreted</location>
    </subcellularLocation>
</comment>
<reference evidence="12 13" key="1">
    <citation type="submission" date="2018-11" db="EMBL/GenBank/DDBJ databases">
        <title>Genomic Encyclopedia of Type Strains, Phase IV (KMG-IV): sequencing the most valuable type-strain genomes for metagenomic binning, comparative biology and taxonomic classification.</title>
        <authorList>
            <person name="Goeker M."/>
        </authorList>
    </citation>
    <scope>NUCLEOTIDE SEQUENCE [LARGE SCALE GENOMIC DNA]</scope>
    <source>
        <strain evidence="12 13">DSM 101684</strain>
    </source>
</reference>
<dbReference type="EMBL" id="RKQL01000002">
    <property type="protein sequence ID" value="RPE70551.1"/>
    <property type="molecule type" value="Genomic_DNA"/>
</dbReference>
<comment type="caution">
    <text evidence="12">The sequence shown here is derived from an EMBL/GenBank/DDBJ whole genome shotgun (WGS) entry which is preliminary data.</text>
</comment>
<dbReference type="InterPro" id="IPR002371">
    <property type="entry name" value="FlgK"/>
</dbReference>
<sequence>MGGISGLVGNALTGLQAAQKALQVTGNNIANVNTPGYSRETLLQTPQAPSQLGGLYLGNGVLAETVSRSYDAFVQGQIWSSTASASGARTFNDLLQPLVGLIANDVAGLGSSLNRFFSSGVAQVAAYPADTAARQTMLGQAQTLAQTVQTTASQLYEMNDALNLRLRQGVEQVNELTRQIAQLNVQINDLSGSGQSPNTLLDQRDQLITELAGQVGISVVRQRAALNIYTSNGQVLVAGERALALEAKPGSFDPSALEIGYVGNPNSLSSSLQGGALGALIQFREQSLQPAQRSLGLIATGLASAVNAQQAQGLDLNGQFGGPLFEVGPVQVLGASGNSSGVSISGSVTDASRLRATAYELSYDGAAWNAIDRSTQQAVALTVSNLGPVTQLDFDGVRVSVQGAQAGDRFQVEPTAAAAYGMRALLTDPRKIAAAAPYVSSAGALSSGALVNTNLGNLTLSAGAATATSGSVLVSATAPQALQITLTSGGTSGQSIGFTVTQPGTTAPILATGSLTLGSSGTTISVPYPSPGPGGYWTVTLSGNTAVSGDAFTLSPPGPGNGGNARAMAALQTAKLLDAGPTTPARTSLESAYAQLVGRVASQGNLAQNTANAAEAVARQNEASRQAIAGVNLDEEAARLIQFQQAYQAAAKAIQVGNTLFASLLQAVQ</sequence>
<dbReference type="Pfam" id="PF21158">
    <property type="entry name" value="flgK_1st_1"/>
    <property type="match status" value="1"/>
</dbReference>
<dbReference type="Pfam" id="PF00460">
    <property type="entry name" value="Flg_bb_rod"/>
    <property type="match status" value="1"/>
</dbReference>
<evidence type="ECO:0000259" key="8">
    <source>
        <dbReference type="Pfam" id="PF00460"/>
    </source>
</evidence>
<dbReference type="PRINTS" id="PR01005">
    <property type="entry name" value="FLGHOOKAP1"/>
</dbReference>
<evidence type="ECO:0000256" key="4">
    <source>
        <dbReference type="ARBA" id="ARBA00016244"/>
    </source>
</evidence>
<proteinExistence type="inferred from homology"/>
<dbReference type="AlphaFoldDB" id="A0A3N4USQ6"/>
<evidence type="ECO:0000259" key="10">
    <source>
        <dbReference type="Pfam" id="PF21158"/>
    </source>
</evidence>
<dbReference type="GO" id="GO:0009424">
    <property type="term" value="C:bacterial-type flagellum hook"/>
    <property type="evidence" value="ECO:0007669"/>
    <property type="project" value="InterPro"/>
</dbReference>
<evidence type="ECO:0000256" key="3">
    <source>
        <dbReference type="ARBA" id="ARBA00009677"/>
    </source>
</evidence>
<dbReference type="InterPro" id="IPR001444">
    <property type="entry name" value="Flag_bb_rod_N"/>
</dbReference>
<dbReference type="RefSeq" id="WP_124221265.1">
    <property type="nucleotide sequence ID" value="NZ_RKQL01000002.1"/>
</dbReference>
<dbReference type="NCBIfam" id="TIGR02492">
    <property type="entry name" value="flgK_ends"/>
    <property type="match status" value="1"/>
</dbReference>
<dbReference type="OrthoDB" id="9802553at2"/>
<dbReference type="InterPro" id="IPR019776">
    <property type="entry name" value="Flagellar_basal_body_rod_CS"/>
</dbReference>
<evidence type="ECO:0000313" key="12">
    <source>
        <dbReference type="EMBL" id="RPE70551.1"/>
    </source>
</evidence>
<evidence type="ECO:0000259" key="9">
    <source>
        <dbReference type="Pfam" id="PF06429"/>
    </source>
</evidence>
<evidence type="ECO:0000256" key="1">
    <source>
        <dbReference type="ARBA" id="ARBA00004365"/>
    </source>
</evidence>
<comment type="similarity">
    <text evidence="3">Belongs to the flagella basal body rod proteins family.</text>
</comment>
<dbReference type="GO" id="GO:0044780">
    <property type="term" value="P:bacterial-type flagellum assembly"/>
    <property type="evidence" value="ECO:0007669"/>
    <property type="project" value="InterPro"/>
</dbReference>
<keyword evidence="7" id="KW-0175">Coiled coil</keyword>
<feature type="domain" description="Flagellar hook-associated protein 1 D2-like" evidence="10">
    <location>
        <begin position="336"/>
        <end position="414"/>
    </location>
</feature>
<dbReference type="InterPro" id="IPR010930">
    <property type="entry name" value="Flg_bb/hook_C_dom"/>
</dbReference>